<comment type="subcellular location">
    <subcellularLocation>
        <location evidence="1">Nucleus</location>
    </subcellularLocation>
</comment>
<dbReference type="EMBL" id="KZ305093">
    <property type="protein sequence ID" value="PIA27543.1"/>
    <property type="molecule type" value="Genomic_DNA"/>
</dbReference>
<dbReference type="InterPro" id="IPR044808">
    <property type="entry name" value="ERF_plant"/>
</dbReference>
<dbReference type="PROSITE" id="PS51032">
    <property type="entry name" value="AP2_ERF"/>
    <property type="match status" value="1"/>
</dbReference>
<dbReference type="Proteomes" id="UP000230069">
    <property type="component" value="Unassembled WGS sequence"/>
</dbReference>
<dbReference type="InterPro" id="IPR001471">
    <property type="entry name" value="AP2/ERF_dom"/>
</dbReference>
<keyword evidence="5" id="KW-0539">Nucleus</keyword>
<dbReference type="PANTHER" id="PTHR31190:SF142">
    <property type="entry name" value="ETHYLENE-RESPONSIVE TRANSCRIPTION FACTOR RAP2-3"/>
    <property type="match status" value="1"/>
</dbReference>
<keyword evidence="2" id="KW-0805">Transcription regulation</keyword>
<evidence type="ECO:0000256" key="2">
    <source>
        <dbReference type="ARBA" id="ARBA00023015"/>
    </source>
</evidence>
<dbReference type="EMBL" id="KZ305093">
    <property type="protein sequence ID" value="PIA27542.1"/>
    <property type="molecule type" value="Genomic_DNA"/>
</dbReference>
<dbReference type="InterPro" id="IPR036955">
    <property type="entry name" value="AP2/ERF_dom_sf"/>
</dbReference>
<evidence type="ECO:0000313" key="7">
    <source>
        <dbReference type="EMBL" id="PIA27543.1"/>
    </source>
</evidence>
<keyword evidence="3" id="KW-0238">DNA-binding</keyword>
<evidence type="ECO:0000256" key="3">
    <source>
        <dbReference type="ARBA" id="ARBA00023125"/>
    </source>
</evidence>
<name>A0A2G5C8C5_AQUCA</name>
<accession>A0A2G5C8C5</accession>
<dbReference type="GO" id="GO:0003700">
    <property type="term" value="F:DNA-binding transcription factor activity"/>
    <property type="evidence" value="ECO:0007669"/>
    <property type="project" value="InterPro"/>
</dbReference>
<sequence length="426" mass="47782">MCGGAIISDFIPPIPRSSRRLTADFLWPNNNKKPTLLHFNAGDDDFEADFQEFQENCYEKEGKEDEEEEDYKIDEQTLFSNFAPKFVCSQKRVSAVEANESVEKSGKNKKKNQYRGIRRRPWGKWAAEIRDPVKGARLWLGTFKTAEEAARAYDAEARRIRGKKAKLNFPDEVPPTAGNLTRKTNPKKRVFKASASFDDEHPLDVEQKAVKSKLQKLLPKASPILEESNLNLNLTLNDNFNVWSNPGHNFFDSHDFMEEEVSANSSKLTGSFSMIENPTELDTLTLPDGASLIKSDQGSNPMNGSNIGLKDCHSEAPEIPPGLSSLVSEASYSAEDANMNKRLETAENANMNKKLETISETGPGEGNTTKKLQEDLLDFESELNFLEIPNFESCNAAMESLLNGDDECKIDMWSLDDFLLPMDGIF</sequence>
<dbReference type="CDD" id="cd00018">
    <property type="entry name" value="AP2"/>
    <property type="match status" value="1"/>
</dbReference>
<dbReference type="STRING" id="218851.A0A2G5C8C5"/>
<gene>
    <name evidence="7" type="ORF">AQUCO_07600008v1</name>
</gene>
<proteinExistence type="predicted"/>
<dbReference type="SMART" id="SM00380">
    <property type="entry name" value="AP2"/>
    <property type="match status" value="1"/>
</dbReference>
<keyword evidence="8" id="KW-1185">Reference proteome</keyword>
<dbReference type="FunFam" id="3.30.730.10:FF:000001">
    <property type="entry name" value="Ethylene-responsive transcription factor 2"/>
    <property type="match status" value="1"/>
</dbReference>
<reference evidence="7 8" key="1">
    <citation type="submission" date="2017-09" db="EMBL/GenBank/DDBJ databases">
        <title>WGS assembly of Aquilegia coerulea Goldsmith.</title>
        <authorList>
            <person name="Hodges S."/>
            <person name="Kramer E."/>
            <person name="Nordborg M."/>
            <person name="Tomkins J."/>
            <person name="Borevitz J."/>
            <person name="Derieg N."/>
            <person name="Yan J."/>
            <person name="Mihaltcheva S."/>
            <person name="Hayes R.D."/>
            <person name="Rokhsar D."/>
        </authorList>
    </citation>
    <scope>NUCLEOTIDE SEQUENCE [LARGE SCALE GENOMIC DNA]</scope>
    <source>
        <strain evidence="8">cv. Goldsmith</strain>
    </source>
</reference>
<protein>
    <recommendedName>
        <fullName evidence="6">AP2/ERF domain-containing protein</fullName>
    </recommendedName>
</protein>
<feature type="domain" description="AP2/ERF" evidence="6">
    <location>
        <begin position="113"/>
        <end position="170"/>
    </location>
</feature>
<dbReference type="PRINTS" id="PR00367">
    <property type="entry name" value="ETHRSPELEMNT"/>
</dbReference>
<evidence type="ECO:0000259" key="6">
    <source>
        <dbReference type="PROSITE" id="PS51032"/>
    </source>
</evidence>
<dbReference type="PANTHER" id="PTHR31190">
    <property type="entry name" value="DNA-BINDING DOMAIN"/>
    <property type="match status" value="1"/>
</dbReference>
<dbReference type="Pfam" id="PF00847">
    <property type="entry name" value="AP2"/>
    <property type="match status" value="1"/>
</dbReference>
<evidence type="ECO:0000256" key="5">
    <source>
        <dbReference type="ARBA" id="ARBA00023242"/>
    </source>
</evidence>
<evidence type="ECO:0000256" key="1">
    <source>
        <dbReference type="ARBA" id="ARBA00004123"/>
    </source>
</evidence>
<organism evidence="7 8">
    <name type="scientific">Aquilegia coerulea</name>
    <name type="common">Rocky mountain columbine</name>
    <dbReference type="NCBI Taxonomy" id="218851"/>
    <lineage>
        <taxon>Eukaryota</taxon>
        <taxon>Viridiplantae</taxon>
        <taxon>Streptophyta</taxon>
        <taxon>Embryophyta</taxon>
        <taxon>Tracheophyta</taxon>
        <taxon>Spermatophyta</taxon>
        <taxon>Magnoliopsida</taxon>
        <taxon>Ranunculales</taxon>
        <taxon>Ranunculaceae</taxon>
        <taxon>Thalictroideae</taxon>
        <taxon>Aquilegia</taxon>
    </lineage>
</organism>
<dbReference type="AlphaFoldDB" id="A0A2G5C8C5"/>
<evidence type="ECO:0000256" key="4">
    <source>
        <dbReference type="ARBA" id="ARBA00023163"/>
    </source>
</evidence>
<dbReference type="Gene3D" id="3.30.730.10">
    <property type="entry name" value="AP2/ERF domain"/>
    <property type="match status" value="1"/>
</dbReference>
<dbReference type="GO" id="GO:0005634">
    <property type="term" value="C:nucleus"/>
    <property type="evidence" value="ECO:0007669"/>
    <property type="project" value="UniProtKB-SubCell"/>
</dbReference>
<dbReference type="SUPFAM" id="SSF54171">
    <property type="entry name" value="DNA-binding domain"/>
    <property type="match status" value="1"/>
</dbReference>
<keyword evidence="4" id="KW-0804">Transcription</keyword>
<dbReference type="InterPro" id="IPR016177">
    <property type="entry name" value="DNA-bd_dom_sf"/>
</dbReference>
<dbReference type="OrthoDB" id="668733at2759"/>
<dbReference type="GO" id="GO:0003677">
    <property type="term" value="F:DNA binding"/>
    <property type="evidence" value="ECO:0007669"/>
    <property type="project" value="UniProtKB-KW"/>
</dbReference>
<evidence type="ECO:0000313" key="8">
    <source>
        <dbReference type="Proteomes" id="UP000230069"/>
    </source>
</evidence>
<dbReference type="GO" id="GO:0009873">
    <property type="term" value="P:ethylene-activated signaling pathway"/>
    <property type="evidence" value="ECO:0007669"/>
    <property type="project" value="InterPro"/>
</dbReference>